<dbReference type="AlphaFoldDB" id="S9P897"/>
<evidence type="ECO:0000313" key="3">
    <source>
        <dbReference type="EMBL" id="EPX59376.1"/>
    </source>
</evidence>
<dbReference type="Gene3D" id="2.130.10.80">
    <property type="entry name" value="Galactose oxidase/kelch, beta-propeller"/>
    <property type="match status" value="2"/>
</dbReference>
<dbReference type="EMBL" id="ANAH02000017">
    <property type="protein sequence ID" value="EPX59376.1"/>
    <property type="molecule type" value="Genomic_DNA"/>
</dbReference>
<evidence type="ECO:0000256" key="2">
    <source>
        <dbReference type="ARBA" id="ARBA00022737"/>
    </source>
</evidence>
<dbReference type="InterPro" id="IPR006652">
    <property type="entry name" value="Kelch_1"/>
</dbReference>
<dbReference type="PANTHER" id="PTHR45632">
    <property type="entry name" value="LD33804P"/>
    <property type="match status" value="1"/>
</dbReference>
<proteinExistence type="predicted"/>
<protein>
    <submittedName>
        <fullName evidence="3">High-affinity leucine-specific transport system, periplasmic binding protein LivK</fullName>
    </submittedName>
</protein>
<evidence type="ECO:0000313" key="4">
    <source>
        <dbReference type="Proteomes" id="UP000011682"/>
    </source>
</evidence>
<dbReference type="Proteomes" id="UP000011682">
    <property type="component" value="Unassembled WGS sequence"/>
</dbReference>
<dbReference type="SUPFAM" id="SSF117281">
    <property type="entry name" value="Kelch motif"/>
    <property type="match status" value="2"/>
</dbReference>
<accession>S9P897</accession>
<dbReference type="eggNOG" id="COG3055">
    <property type="taxonomic scope" value="Bacteria"/>
</dbReference>
<keyword evidence="1" id="KW-0880">Kelch repeat</keyword>
<reference evidence="3" key="1">
    <citation type="submission" date="2013-05" db="EMBL/GenBank/DDBJ databases">
        <title>Genome assembly of Cystobacter fuscus DSM 2262.</title>
        <authorList>
            <person name="Sharma G."/>
            <person name="Khatri I."/>
            <person name="Kaur C."/>
            <person name="Mayilraj S."/>
            <person name="Subramanian S."/>
        </authorList>
    </citation>
    <scope>NUCLEOTIDE SEQUENCE [LARGE SCALE GENOMIC DNA]</scope>
    <source>
        <strain evidence="3">DSM 2262</strain>
    </source>
</reference>
<keyword evidence="4" id="KW-1185">Reference proteome</keyword>
<evidence type="ECO:0000256" key="1">
    <source>
        <dbReference type="ARBA" id="ARBA00022441"/>
    </source>
</evidence>
<comment type="caution">
    <text evidence="3">The sequence shown here is derived from an EMBL/GenBank/DDBJ whole genome shotgun (WGS) entry which is preliminary data.</text>
</comment>
<dbReference type="Pfam" id="PF01344">
    <property type="entry name" value="Kelch_1"/>
    <property type="match status" value="1"/>
</dbReference>
<dbReference type="PANTHER" id="PTHR45632:SF3">
    <property type="entry name" value="KELCH-LIKE PROTEIN 32"/>
    <property type="match status" value="1"/>
</dbReference>
<sequence length="343" mass="36989">MQGETINSSVVKLDSGLVLMVGGRPKEPPPPEGNWDEETKKKMAFSALYDPEKNEWKKTGDIVQPRQLASAVKLSTGEVMLSGGKCPSSGRFINAVELYDPVAGTWKTISDWENPRYGHQSTLLPSGKVLVTGGRVWSKAPSGKEGEASTTGAELYDPATHQWSSAGGMIQSMRDATLTLLGSGEVMVLSSHGVEIYNPESNTWRREKAPPFVALHGHAATHLDSGELLVTGGTNGYSLSSTALYDPSEKTWVAGPPLNQAHWNHKTIALTGGKALVIGGFGDIELYTPPPTSDTDSKGSWTHLAKTPRPYNKGNAILLPKNKVLLWGAMDEEPSWLLFTLPE</sequence>
<name>S9P897_CYSF2</name>
<dbReference type="SMART" id="SM00612">
    <property type="entry name" value="Kelch"/>
    <property type="match status" value="3"/>
</dbReference>
<organism evidence="3 4">
    <name type="scientific">Cystobacter fuscus (strain ATCC 25194 / DSM 2262 / NBRC 100088 / M29)</name>
    <dbReference type="NCBI Taxonomy" id="1242864"/>
    <lineage>
        <taxon>Bacteria</taxon>
        <taxon>Pseudomonadati</taxon>
        <taxon>Myxococcota</taxon>
        <taxon>Myxococcia</taxon>
        <taxon>Myxococcales</taxon>
        <taxon>Cystobacterineae</taxon>
        <taxon>Archangiaceae</taxon>
        <taxon>Cystobacter</taxon>
    </lineage>
</organism>
<dbReference type="InterPro" id="IPR015915">
    <property type="entry name" value="Kelch-typ_b-propeller"/>
</dbReference>
<dbReference type="InterPro" id="IPR037293">
    <property type="entry name" value="Gal_Oxidase_central_sf"/>
</dbReference>
<gene>
    <name evidence="3" type="ORF">D187_002866</name>
</gene>
<dbReference type="Gene3D" id="2.120.10.80">
    <property type="entry name" value="Kelch-type beta propeller"/>
    <property type="match status" value="1"/>
</dbReference>
<keyword evidence="2" id="KW-0677">Repeat</keyword>